<dbReference type="InterPro" id="IPR055357">
    <property type="entry name" value="LRR_At1g61320_AtMIF1"/>
</dbReference>
<dbReference type="Pfam" id="PF00646">
    <property type="entry name" value="F-box"/>
    <property type="match status" value="1"/>
</dbReference>
<dbReference type="Gene3D" id="3.80.10.10">
    <property type="entry name" value="Ribonuclease Inhibitor"/>
    <property type="match status" value="1"/>
</dbReference>
<feature type="domain" description="F-box" evidence="2">
    <location>
        <begin position="21"/>
        <end position="57"/>
    </location>
</feature>
<dbReference type="InterPro" id="IPR036047">
    <property type="entry name" value="F-box-like_dom_sf"/>
</dbReference>
<dbReference type="PANTHER" id="PTHR34145">
    <property type="entry name" value="OS02G0105600 PROTEIN"/>
    <property type="match status" value="1"/>
</dbReference>
<dbReference type="CDD" id="cd22160">
    <property type="entry name" value="F-box_AtFBL13-like"/>
    <property type="match status" value="1"/>
</dbReference>
<reference evidence="3 4" key="1">
    <citation type="journal article" date="2021" name="bioRxiv">
        <title>Chromosome-scale and haplotype-resolved genome assembly of a tetraploid potato cultivar.</title>
        <authorList>
            <person name="Sun H."/>
            <person name="Jiao W.-B."/>
            <person name="Krause K."/>
            <person name="Campoy J.A."/>
            <person name="Goel M."/>
            <person name="Folz-Donahue K."/>
            <person name="Kukat C."/>
            <person name="Huettel B."/>
            <person name="Schneeberger K."/>
        </authorList>
    </citation>
    <scope>NUCLEOTIDE SEQUENCE [LARGE SCALE GENOMIC DNA]</scope>
    <source>
        <strain evidence="3">SolTubOtavaFocal</strain>
        <tissue evidence="3">Leaves</tissue>
    </source>
</reference>
<dbReference type="SUPFAM" id="SSF81383">
    <property type="entry name" value="F-box domain"/>
    <property type="match status" value="1"/>
</dbReference>
<dbReference type="PROSITE" id="PS50181">
    <property type="entry name" value="FBOX"/>
    <property type="match status" value="1"/>
</dbReference>
<dbReference type="InterPro" id="IPR001810">
    <property type="entry name" value="F-box_dom"/>
</dbReference>
<dbReference type="InterPro" id="IPR053772">
    <property type="entry name" value="At1g61320/At1g61330-like"/>
</dbReference>
<feature type="region of interest" description="Disordered" evidence="1">
    <location>
        <begin position="551"/>
        <end position="608"/>
    </location>
</feature>
<dbReference type="InterPro" id="IPR032675">
    <property type="entry name" value="LRR_dom_sf"/>
</dbReference>
<gene>
    <name evidence="3" type="ORF">KY290_022217</name>
</gene>
<feature type="compositionally biased region" description="Low complexity" evidence="1">
    <location>
        <begin position="598"/>
        <end position="608"/>
    </location>
</feature>
<proteinExistence type="predicted"/>
<sequence>MAKRLQSFALKKCQKRVCIAKDRISQLPDEVLVHILSFLTVEEAADTSVLSRRWLSLWRYIDRLDFDATKPLDKVALLPKLRKRQMKKYLRWVSCTLQMCKGQRLDQFRVCFDLNKFARHEIDKWIEFAFSRNVQRLELDLLKGGEHIRNFGYCYTFPAWLLGLGDSADSSSYIPHSNDLQILSPVKQNFKSLKVLLFKSVNVTGKVLEFFLHNCPFLETMAVHGSGTLVNLEVVGPSLKLRHLEIQYCYKVESLKICDTNLVTLRTSVGTKLLLKNVPMLVEVKISSAAFNHILNDISSCLSCVISQLVVLHLTTHSWEKLEHYNFPQLTKLKKFVLTICGQKDRSLLGCTSIIRAAPQLKEFELQLISGCSVQTVRECRKAAIKCRLHHLKVVKLWGFYSGAAHVELVRYFLENAIALEKIIFDRRTPLPTRFPLDPLSVKKGQTARNLAKLHLEGEVPPDIELDLFGREFWVARETSSLWNWEEDEEEEEAEPSAIAEMCSIIEICSISVANTNTRPSLALASSPFPPLSSSSSSEAAALRLFSSFSSESSSNSQQPAAPSNSQQPAAPSNSHQAAASAGSNQLRRSQHPARTGSSSESSPLSLSFNCSGQRALVTVAAPAGQKPAAPTGKANRESGSDQASSGEVQALGR</sequence>
<protein>
    <recommendedName>
        <fullName evidence="2">F-box domain-containing protein</fullName>
    </recommendedName>
</protein>
<dbReference type="InterPro" id="IPR053781">
    <property type="entry name" value="F-box_AtFBL13-like"/>
</dbReference>
<feature type="region of interest" description="Disordered" evidence="1">
    <location>
        <begin position="620"/>
        <end position="654"/>
    </location>
</feature>
<dbReference type="Proteomes" id="UP000826656">
    <property type="component" value="Unassembled WGS sequence"/>
</dbReference>
<feature type="compositionally biased region" description="Polar residues" evidence="1">
    <location>
        <begin position="576"/>
        <end position="588"/>
    </location>
</feature>
<dbReference type="EMBL" id="JAIVGD010000015">
    <property type="protein sequence ID" value="KAH0758724.1"/>
    <property type="molecule type" value="Genomic_DNA"/>
</dbReference>
<dbReference type="Gene3D" id="1.20.1280.50">
    <property type="match status" value="1"/>
</dbReference>
<evidence type="ECO:0000259" key="2">
    <source>
        <dbReference type="PROSITE" id="PS50181"/>
    </source>
</evidence>
<feature type="compositionally biased region" description="Low complexity" evidence="1">
    <location>
        <begin position="551"/>
        <end position="575"/>
    </location>
</feature>
<accession>A0ABQ7V5B3</accession>
<name>A0ABQ7V5B3_SOLTU</name>
<evidence type="ECO:0000313" key="4">
    <source>
        <dbReference type="Proteomes" id="UP000826656"/>
    </source>
</evidence>
<dbReference type="SUPFAM" id="SSF52058">
    <property type="entry name" value="L domain-like"/>
    <property type="match status" value="1"/>
</dbReference>
<keyword evidence="4" id="KW-1185">Reference proteome</keyword>
<evidence type="ECO:0000256" key="1">
    <source>
        <dbReference type="SAM" id="MobiDB-lite"/>
    </source>
</evidence>
<organism evidence="3 4">
    <name type="scientific">Solanum tuberosum</name>
    <name type="common">Potato</name>
    <dbReference type="NCBI Taxonomy" id="4113"/>
    <lineage>
        <taxon>Eukaryota</taxon>
        <taxon>Viridiplantae</taxon>
        <taxon>Streptophyta</taxon>
        <taxon>Embryophyta</taxon>
        <taxon>Tracheophyta</taxon>
        <taxon>Spermatophyta</taxon>
        <taxon>Magnoliopsida</taxon>
        <taxon>eudicotyledons</taxon>
        <taxon>Gunneridae</taxon>
        <taxon>Pentapetalae</taxon>
        <taxon>asterids</taxon>
        <taxon>lamiids</taxon>
        <taxon>Solanales</taxon>
        <taxon>Solanaceae</taxon>
        <taxon>Solanoideae</taxon>
        <taxon>Solaneae</taxon>
        <taxon>Solanum</taxon>
    </lineage>
</organism>
<evidence type="ECO:0000313" key="3">
    <source>
        <dbReference type="EMBL" id="KAH0758724.1"/>
    </source>
</evidence>
<dbReference type="Pfam" id="PF23622">
    <property type="entry name" value="LRR_At1g61320_AtMIF1"/>
    <property type="match status" value="1"/>
</dbReference>
<dbReference type="PANTHER" id="PTHR34145:SF68">
    <property type="entry name" value="FBD DOMAIN-CONTAINING PROTEIN"/>
    <property type="match status" value="1"/>
</dbReference>
<comment type="caution">
    <text evidence="3">The sequence shown here is derived from an EMBL/GenBank/DDBJ whole genome shotgun (WGS) entry which is preliminary data.</text>
</comment>